<comment type="caution">
    <text evidence="3">The sequence shown here is derived from an EMBL/GenBank/DDBJ whole genome shotgun (WGS) entry which is preliminary data.</text>
</comment>
<name>A0A7X1KQJ9_9SPHN</name>
<dbReference type="Proteomes" id="UP000551327">
    <property type="component" value="Unassembled WGS sequence"/>
</dbReference>
<dbReference type="InterPro" id="IPR041127">
    <property type="entry name" value="PET_hydrolase/cutinase-like"/>
</dbReference>
<reference evidence="3 4" key="1">
    <citation type="submission" date="2020-08" db="EMBL/GenBank/DDBJ databases">
        <title>The genome sequence of type strain Novosphingobium piscinae KCTC 42194.</title>
        <authorList>
            <person name="Liu Y."/>
        </authorList>
    </citation>
    <scope>NUCLEOTIDE SEQUENCE [LARGE SCALE GENOMIC DNA]</scope>
    <source>
        <strain evidence="3 4">KCTC 42194</strain>
    </source>
</reference>
<dbReference type="SUPFAM" id="SSF53474">
    <property type="entry name" value="alpha/beta-Hydrolases"/>
    <property type="match status" value="1"/>
</dbReference>
<dbReference type="Pfam" id="PF12740">
    <property type="entry name" value="PETase"/>
    <property type="match status" value="1"/>
</dbReference>
<dbReference type="InterPro" id="IPR029058">
    <property type="entry name" value="AB_hydrolase_fold"/>
</dbReference>
<dbReference type="PANTHER" id="PTHR33428:SF14">
    <property type="entry name" value="CARBOXYLESTERASE TYPE B DOMAIN-CONTAINING PROTEIN"/>
    <property type="match status" value="1"/>
</dbReference>
<accession>A0A7X1KQJ9</accession>
<sequence>MTRTLPIALLGLALCAAAAGVGAQDAKVPPRPFGIIGEASGTGPMPAVAEYLPAMPDHAFYHPAKLPAKPLPIVLWGNGGCRDNSLSAAQFLREVASHGYFIVVPGPPRDEPTLVPPVRMTEPPPVDADRTAQLARRGPDATSPAQILAGLDWLERQNADPASPWYRRVDPTRVAVMGHSCGGLQAIRISADPRIKATALFNSGVFNNSADGLSALSVSKKELARLHAPIAYIIGGPGDIAWPQAIDDVARIVHVPLFFAHAPTGHGGTFRTAPNGGFYGVIARRWLDYTLKGDARAGQFFKGPDCGLCKVPDWSVPRPLLK</sequence>
<evidence type="ECO:0000256" key="1">
    <source>
        <dbReference type="SAM" id="SignalP"/>
    </source>
</evidence>
<dbReference type="EMBL" id="JACLAX010000011">
    <property type="protein sequence ID" value="MBC2669824.1"/>
    <property type="molecule type" value="Genomic_DNA"/>
</dbReference>
<evidence type="ECO:0000313" key="3">
    <source>
        <dbReference type="EMBL" id="MBC2669824.1"/>
    </source>
</evidence>
<organism evidence="3 4">
    <name type="scientific">Novosphingobium piscinae</name>
    <dbReference type="NCBI Taxonomy" id="1507448"/>
    <lineage>
        <taxon>Bacteria</taxon>
        <taxon>Pseudomonadati</taxon>
        <taxon>Pseudomonadota</taxon>
        <taxon>Alphaproteobacteria</taxon>
        <taxon>Sphingomonadales</taxon>
        <taxon>Sphingomonadaceae</taxon>
        <taxon>Novosphingobium</taxon>
    </lineage>
</organism>
<keyword evidence="4" id="KW-1185">Reference proteome</keyword>
<feature type="signal peptide" evidence="1">
    <location>
        <begin position="1"/>
        <end position="23"/>
    </location>
</feature>
<feature type="domain" description="PET hydrolase/cutinase-like" evidence="2">
    <location>
        <begin position="144"/>
        <end position="199"/>
    </location>
</feature>
<evidence type="ECO:0000259" key="2">
    <source>
        <dbReference type="Pfam" id="PF12740"/>
    </source>
</evidence>
<proteinExistence type="predicted"/>
<dbReference type="PANTHER" id="PTHR33428">
    <property type="entry name" value="CHLOROPHYLLASE-2, CHLOROPLASTIC"/>
    <property type="match status" value="1"/>
</dbReference>
<feature type="chain" id="PRO_5030742727" description="PET hydrolase/cutinase-like domain-containing protein" evidence="1">
    <location>
        <begin position="24"/>
        <end position="322"/>
    </location>
</feature>
<keyword evidence="1" id="KW-0732">Signal</keyword>
<gene>
    <name evidence="3" type="ORF">H7F53_11775</name>
</gene>
<protein>
    <recommendedName>
        <fullName evidence="2">PET hydrolase/cutinase-like domain-containing protein</fullName>
    </recommendedName>
</protein>
<dbReference type="AlphaFoldDB" id="A0A7X1KQJ9"/>
<evidence type="ECO:0000313" key="4">
    <source>
        <dbReference type="Proteomes" id="UP000551327"/>
    </source>
</evidence>
<dbReference type="Gene3D" id="3.40.50.1820">
    <property type="entry name" value="alpha/beta hydrolase"/>
    <property type="match status" value="1"/>
</dbReference>
<dbReference type="RefSeq" id="WP_185679688.1">
    <property type="nucleotide sequence ID" value="NZ_JACLAX010000011.1"/>
</dbReference>